<dbReference type="Pfam" id="PF26113">
    <property type="entry name" value="GH16_XgeA"/>
    <property type="match status" value="1"/>
</dbReference>
<organism evidence="3 4">
    <name type="scientific">Discostella pseudostelligera</name>
    <dbReference type="NCBI Taxonomy" id="259834"/>
    <lineage>
        <taxon>Eukaryota</taxon>
        <taxon>Sar</taxon>
        <taxon>Stramenopiles</taxon>
        <taxon>Ochrophyta</taxon>
        <taxon>Bacillariophyta</taxon>
        <taxon>Coscinodiscophyceae</taxon>
        <taxon>Thalassiosirophycidae</taxon>
        <taxon>Stephanodiscales</taxon>
        <taxon>Stephanodiscaceae</taxon>
        <taxon>Discostella</taxon>
    </lineage>
</organism>
<dbReference type="EMBL" id="JALLBG020000268">
    <property type="protein sequence ID" value="KAL3757292.1"/>
    <property type="molecule type" value="Genomic_DNA"/>
</dbReference>
<dbReference type="InterPro" id="IPR013320">
    <property type="entry name" value="ConA-like_dom_sf"/>
</dbReference>
<keyword evidence="4" id="KW-1185">Reference proteome</keyword>
<dbReference type="PANTHER" id="PTHR10963:SF24">
    <property type="entry name" value="GLYCOSIDASE C21B10.07-RELATED"/>
    <property type="match status" value="1"/>
</dbReference>
<keyword evidence="1" id="KW-1133">Transmembrane helix</keyword>
<feature type="transmembrane region" description="Helical" evidence="1">
    <location>
        <begin position="48"/>
        <end position="66"/>
    </location>
</feature>
<keyword evidence="1" id="KW-0812">Transmembrane</keyword>
<dbReference type="PROSITE" id="PS51762">
    <property type="entry name" value="GH16_2"/>
    <property type="match status" value="1"/>
</dbReference>
<dbReference type="InterPro" id="IPR000757">
    <property type="entry name" value="Beta-glucanase-like"/>
</dbReference>
<dbReference type="Proteomes" id="UP001530293">
    <property type="component" value="Unassembled WGS sequence"/>
</dbReference>
<dbReference type="PANTHER" id="PTHR10963">
    <property type="entry name" value="GLYCOSYL HYDROLASE-RELATED"/>
    <property type="match status" value="1"/>
</dbReference>
<proteinExistence type="predicted"/>
<evidence type="ECO:0000256" key="1">
    <source>
        <dbReference type="SAM" id="Phobius"/>
    </source>
</evidence>
<protein>
    <recommendedName>
        <fullName evidence="2">GH16 domain-containing protein</fullName>
    </recommendedName>
</protein>
<feature type="domain" description="GH16" evidence="2">
    <location>
        <begin position="77"/>
        <end position="323"/>
    </location>
</feature>
<evidence type="ECO:0000313" key="3">
    <source>
        <dbReference type="EMBL" id="KAL3757292.1"/>
    </source>
</evidence>
<evidence type="ECO:0000259" key="2">
    <source>
        <dbReference type="PROSITE" id="PS51762"/>
    </source>
</evidence>
<gene>
    <name evidence="3" type="ORF">ACHAWU_008453</name>
</gene>
<sequence>MTHHQQSQEDSSLIDKDVGKYYDNIQQLELATDASSLPVSAIWPKRTLISRIGIVIVIILSIFLALHLRATHDGREVEQGGLVPTGPYRLLEAHEGRDFFSYYDFYNGSDSLGSAGFNTYVSQSKAEEMRIVDIVTGDNNEELVYLSSAPTKVGPRDSIRLEGKRRFERGLFILDVRHMPDGCGVWPAFWLTDEDAWPWNGEIDVLEGVNGQTTAKTALHTSNECDMYAHVAPYAKTGDWEWITGIPNTFTGEPDLRSNKPADNCWIMAQHQWENEGCTAVHDRNDTLGAPVNAAGGGIYVLEWDPQNHYIKSWVFSPEIPQNLFDAMRTAKVKDTSQRVMPDPSLWGLPYAYFAIGYTTGCSADHFKNMHLVLNLAFCGNVSGNRFSRECPVLAEKFNRTNDNGAHDPVLTCNAYIESNPKELEDAHWKIKGVYVYERMLEAPKEEKVDYAQI</sequence>
<accession>A0ABD3M121</accession>
<dbReference type="AlphaFoldDB" id="A0ABD3M121"/>
<reference evidence="3 4" key="1">
    <citation type="submission" date="2024-10" db="EMBL/GenBank/DDBJ databases">
        <title>Updated reference genomes for cyclostephanoid diatoms.</title>
        <authorList>
            <person name="Roberts W.R."/>
            <person name="Alverson A.J."/>
        </authorList>
    </citation>
    <scope>NUCLEOTIDE SEQUENCE [LARGE SCALE GENOMIC DNA]</scope>
    <source>
        <strain evidence="3 4">AJA232-27</strain>
    </source>
</reference>
<evidence type="ECO:0000313" key="4">
    <source>
        <dbReference type="Proteomes" id="UP001530293"/>
    </source>
</evidence>
<dbReference type="Gene3D" id="2.60.120.200">
    <property type="match status" value="1"/>
</dbReference>
<keyword evidence="1" id="KW-0472">Membrane</keyword>
<comment type="caution">
    <text evidence="3">The sequence shown here is derived from an EMBL/GenBank/DDBJ whole genome shotgun (WGS) entry which is preliminary data.</text>
</comment>
<name>A0ABD3M121_9STRA</name>
<dbReference type="SUPFAM" id="SSF49899">
    <property type="entry name" value="Concanavalin A-like lectins/glucanases"/>
    <property type="match status" value="1"/>
</dbReference>
<dbReference type="InterPro" id="IPR050546">
    <property type="entry name" value="Glycosyl_Hydrlase_16"/>
</dbReference>